<dbReference type="Proteomes" id="UP000293398">
    <property type="component" value="Unassembled WGS sequence"/>
</dbReference>
<organism evidence="1 2">
    <name type="scientific">Advenella incenata</name>
    <dbReference type="NCBI Taxonomy" id="267800"/>
    <lineage>
        <taxon>Bacteria</taxon>
        <taxon>Pseudomonadati</taxon>
        <taxon>Pseudomonadota</taxon>
        <taxon>Betaproteobacteria</taxon>
        <taxon>Burkholderiales</taxon>
        <taxon>Alcaligenaceae</taxon>
    </lineage>
</organism>
<name>A0A4V2FSG8_9BURK</name>
<accession>A0A4V2FSG8</accession>
<reference evidence="1 2" key="1">
    <citation type="submission" date="2019-02" db="EMBL/GenBank/DDBJ databases">
        <title>Genomic Encyclopedia of Type Strains, Phase IV (KMG-IV): sequencing the most valuable type-strain genomes for metagenomic binning, comparative biology and taxonomic classification.</title>
        <authorList>
            <person name="Goeker M."/>
        </authorList>
    </citation>
    <scope>NUCLEOTIDE SEQUENCE [LARGE SCALE GENOMIC DNA]</scope>
    <source>
        <strain evidence="1 2">DSM 23814</strain>
    </source>
</reference>
<sequence length="125" mass="13827">MACPNVVSLVWASFNALLLVRSSREGKEQPASRQASMQSRKGLSNEKMLFIWDDTGQLIAYFKLGSIFGHNMFGSLGLVLQEQEVFRQCIRLACGLVVLDASGSDNVGYVAKTRQGAGRRVWIFP</sequence>
<protein>
    <submittedName>
        <fullName evidence="1">Uncharacterized protein</fullName>
    </submittedName>
</protein>
<evidence type="ECO:0000313" key="1">
    <source>
        <dbReference type="EMBL" id="RZT93939.1"/>
    </source>
</evidence>
<keyword evidence="2" id="KW-1185">Reference proteome</keyword>
<dbReference type="AlphaFoldDB" id="A0A4V2FSG8"/>
<dbReference type="EMBL" id="SHKO01000002">
    <property type="protein sequence ID" value="RZT93939.1"/>
    <property type="molecule type" value="Genomic_DNA"/>
</dbReference>
<proteinExistence type="predicted"/>
<gene>
    <name evidence="1" type="ORF">EV681_2351</name>
</gene>
<comment type="caution">
    <text evidence="1">The sequence shown here is derived from an EMBL/GenBank/DDBJ whole genome shotgun (WGS) entry which is preliminary data.</text>
</comment>
<evidence type="ECO:0000313" key="2">
    <source>
        <dbReference type="Proteomes" id="UP000293398"/>
    </source>
</evidence>